<keyword evidence="2" id="KW-1185">Reference proteome</keyword>
<gene>
    <name evidence="1" type="ORF">BSTOLATCC_MIC53734</name>
</gene>
<dbReference type="AlphaFoldDB" id="A0AAU9JWM0"/>
<comment type="caution">
    <text evidence="1">The sequence shown here is derived from an EMBL/GenBank/DDBJ whole genome shotgun (WGS) entry which is preliminary data.</text>
</comment>
<dbReference type="EMBL" id="CAJZBQ010000053">
    <property type="protein sequence ID" value="CAG9331669.1"/>
    <property type="molecule type" value="Genomic_DNA"/>
</dbReference>
<dbReference type="Proteomes" id="UP001162131">
    <property type="component" value="Unassembled WGS sequence"/>
</dbReference>
<accession>A0AAU9JWM0</accession>
<dbReference type="PANTHER" id="PTHR48421:SF1">
    <property type="entry name" value="MYCBP-ASSOCIATED PROTEIN"/>
    <property type="match status" value="1"/>
</dbReference>
<dbReference type="InterPro" id="IPR032707">
    <property type="entry name" value="MYCBPAP"/>
</dbReference>
<reference evidence="1" key="1">
    <citation type="submission" date="2021-09" db="EMBL/GenBank/DDBJ databases">
        <authorList>
            <consortium name="AG Swart"/>
            <person name="Singh M."/>
            <person name="Singh A."/>
            <person name="Seah K."/>
            <person name="Emmerich C."/>
        </authorList>
    </citation>
    <scope>NUCLEOTIDE SEQUENCE</scope>
    <source>
        <strain evidence="1">ATCC30299</strain>
    </source>
</reference>
<protein>
    <submittedName>
        <fullName evidence="1">Uncharacterized protein</fullName>
    </submittedName>
</protein>
<sequence length="367" mass="42945">MKRRFTLRKRPQSMEFFTNDTSPLKSSSRFKLVTILRKLNRKNTPPPGSLEEDFMLENQNDNANFLQPNVPMDIKIGPKFDERGEPIRHSFVGPPQLFASSQRHKWKKHLSIKDTYNSPEQIKKIRTKVKIDPEDKIRNQIKMINEGKRKEEEIEKKMLKSMSVGERLLSERETKIMKTYDSTISSWNKIENGLIKKTNKNYESLLTNRAMEFREKREKYSLVENLVNAGENSNNYAWVMSLRQSSLDKYPSTFLKVGVDLYTWVCMRTNSSEPIIRNPQGRRSSSKTFRDYPYCQSKVEEAHKILGDKSPTEIDQLQVIGTSKFPIELEAAKTAGFSNVIINDPDTHLPDEVIEEFYDKKFKLRKY</sequence>
<name>A0AAU9JWM0_9CILI</name>
<evidence type="ECO:0000313" key="2">
    <source>
        <dbReference type="Proteomes" id="UP001162131"/>
    </source>
</evidence>
<evidence type="ECO:0000313" key="1">
    <source>
        <dbReference type="EMBL" id="CAG9331669.1"/>
    </source>
</evidence>
<proteinExistence type="predicted"/>
<organism evidence="1 2">
    <name type="scientific">Blepharisma stoltei</name>
    <dbReference type="NCBI Taxonomy" id="1481888"/>
    <lineage>
        <taxon>Eukaryota</taxon>
        <taxon>Sar</taxon>
        <taxon>Alveolata</taxon>
        <taxon>Ciliophora</taxon>
        <taxon>Postciliodesmatophora</taxon>
        <taxon>Heterotrichea</taxon>
        <taxon>Heterotrichida</taxon>
        <taxon>Blepharismidae</taxon>
        <taxon>Blepharisma</taxon>
    </lineage>
</organism>
<dbReference type="PANTHER" id="PTHR48421">
    <property type="entry name" value="MYCBP-ASSOCIATED PROTEIN"/>
    <property type="match status" value="1"/>
</dbReference>